<name>A0AAU9AGJ7_LYSEN</name>
<dbReference type="AlphaFoldDB" id="A0AAU9AGJ7"/>
<sequence>MKSNRFLRYAAIASLLACAACKPTSLPGFPGDNIHVDLSGRAAPAAVDAAKAAVAGVQAAR</sequence>
<dbReference type="Proteomes" id="UP000218824">
    <property type="component" value="Chromosome"/>
</dbReference>
<feature type="chain" id="PRO_5043941897" description="Lipoprotein" evidence="1">
    <location>
        <begin position="20"/>
        <end position="61"/>
    </location>
</feature>
<evidence type="ECO:0000256" key="1">
    <source>
        <dbReference type="SAM" id="SignalP"/>
    </source>
</evidence>
<evidence type="ECO:0000313" key="2">
    <source>
        <dbReference type="EMBL" id="BAV97799.1"/>
    </source>
</evidence>
<reference evidence="2 3" key="1">
    <citation type="journal article" date="2017" name="DNA Res.">
        <title>Complete genome sequence and expression profile of the commercial lytic enzyme producer Lysobacter enzymogenes M497-1.</title>
        <authorList>
            <person name="Takami H."/>
            <person name="Toyoda A."/>
            <person name="Uchiyama I."/>
            <person name="Itoh T."/>
            <person name="Takaki Y."/>
            <person name="Arai W."/>
            <person name="Nishi S."/>
            <person name="Kawai M."/>
            <person name="Shinya K."/>
            <person name="Ikeda H."/>
        </authorList>
    </citation>
    <scope>NUCLEOTIDE SEQUENCE [LARGE SCALE GENOMIC DNA]</scope>
    <source>
        <strain evidence="2 3">M497-1</strain>
    </source>
</reference>
<evidence type="ECO:0000313" key="3">
    <source>
        <dbReference type="Proteomes" id="UP000218824"/>
    </source>
</evidence>
<dbReference type="RefSeq" id="WP_096377923.1">
    <property type="nucleotide sequence ID" value="NZ_AP014940.1"/>
</dbReference>
<dbReference type="KEGG" id="lem:LEN_2312"/>
<keyword evidence="1" id="KW-0732">Signal</keyword>
<evidence type="ECO:0008006" key="4">
    <source>
        <dbReference type="Google" id="ProtNLM"/>
    </source>
</evidence>
<feature type="signal peptide" evidence="1">
    <location>
        <begin position="1"/>
        <end position="19"/>
    </location>
</feature>
<proteinExistence type="predicted"/>
<dbReference type="EMBL" id="AP014940">
    <property type="protein sequence ID" value="BAV97799.1"/>
    <property type="molecule type" value="Genomic_DNA"/>
</dbReference>
<accession>A0AAU9AGJ7</accession>
<dbReference type="GeneID" id="83064173"/>
<protein>
    <recommendedName>
        <fullName evidence="4">Lipoprotein</fullName>
    </recommendedName>
</protein>
<gene>
    <name evidence="2" type="ORF">LEN_2312</name>
</gene>
<organism evidence="2 3">
    <name type="scientific">Lysobacter enzymogenes</name>
    <dbReference type="NCBI Taxonomy" id="69"/>
    <lineage>
        <taxon>Bacteria</taxon>
        <taxon>Pseudomonadati</taxon>
        <taxon>Pseudomonadota</taxon>
        <taxon>Gammaproteobacteria</taxon>
        <taxon>Lysobacterales</taxon>
        <taxon>Lysobacteraceae</taxon>
        <taxon>Lysobacter</taxon>
    </lineage>
</organism>